<comment type="caution">
    <text evidence="2">The sequence shown here is derived from an EMBL/GenBank/DDBJ whole genome shotgun (WGS) entry which is preliminary data.</text>
</comment>
<keyword evidence="3" id="KW-1185">Reference proteome</keyword>
<evidence type="ECO:0000313" key="3">
    <source>
        <dbReference type="Proteomes" id="UP000603200"/>
    </source>
</evidence>
<feature type="compositionally biased region" description="Low complexity" evidence="1">
    <location>
        <begin position="40"/>
        <end position="49"/>
    </location>
</feature>
<evidence type="ECO:0000313" key="2">
    <source>
        <dbReference type="EMBL" id="GIE25858.1"/>
    </source>
</evidence>
<sequence>MHANDFGEQRHLAHPGVRVMFETQESDRGLKVASLTVLNEAGDATAEATPEPEPEPEPEPAGDSGCGVLSEAAYRAELTELLLRCAPSLTGEQVLVLREHLVRVAAGHGWVEA</sequence>
<organism evidence="2 3">
    <name type="scientific">Winogradskya humida</name>
    <dbReference type="NCBI Taxonomy" id="113566"/>
    <lineage>
        <taxon>Bacteria</taxon>
        <taxon>Bacillati</taxon>
        <taxon>Actinomycetota</taxon>
        <taxon>Actinomycetes</taxon>
        <taxon>Micromonosporales</taxon>
        <taxon>Micromonosporaceae</taxon>
        <taxon>Winogradskya</taxon>
    </lineage>
</organism>
<dbReference type="EMBL" id="BOMN01000129">
    <property type="protein sequence ID" value="GIE25858.1"/>
    <property type="molecule type" value="Genomic_DNA"/>
</dbReference>
<protein>
    <submittedName>
        <fullName evidence="2">Uncharacterized protein</fullName>
    </submittedName>
</protein>
<feature type="compositionally biased region" description="Acidic residues" evidence="1">
    <location>
        <begin position="50"/>
        <end position="60"/>
    </location>
</feature>
<proteinExistence type="predicted"/>
<dbReference type="Proteomes" id="UP000603200">
    <property type="component" value="Unassembled WGS sequence"/>
</dbReference>
<name>A0ABQ4A4V9_9ACTN</name>
<evidence type="ECO:0000256" key="1">
    <source>
        <dbReference type="SAM" id="MobiDB-lite"/>
    </source>
</evidence>
<reference evidence="2 3" key="1">
    <citation type="submission" date="2021-01" db="EMBL/GenBank/DDBJ databases">
        <title>Whole genome shotgun sequence of Actinoplanes humidus NBRC 14915.</title>
        <authorList>
            <person name="Komaki H."/>
            <person name="Tamura T."/>
        </authorList>
    </citation>
    <scope>NUCLEOTIDE SEQUENCE [LARGE SCALE GENOMIC DNA]</scope>
    <source>
        <strain evidence="2 3">NBRC 14915</strain>
    </source>
</reference>
<feature type="region of interest" description="Disordered" evidence="1">
    <location>
        <begin position="37"/>
        <end position="67"/>
    </location>
</feature>
<gene>
    <name evidence="2" type="ORF">Ahu01nite_089600</name>
</gene>
<accession>A0ABQ4A4V9</accession>